<feature type="domain" description="RRM" evidence="4">
    <location>
        <begin position="33"/>
        <end position="111"/>
    </location>
</feature>
<feature type="domain" description="RRM" evidence="4">
    <location>
        <begin position="240"/>
        <end position="318"/>
    </location>
</feature>
<feature type="compositionally biased region" description="Polar residues" evidence="3">
    <location>
        <begin position="194"/>
        <end position="207"/>
    </location>
</feature>
<evidence type="ECO:0000256" key="3">
    <source>
        <dbReference type="SAM" id="MobiDB-lite"/>
    </source>
</evidence>
<dbReference type="InterPro" id="IPR012677">
    <property type="entry name" value="Nucleotide-bd_a/b_plait_sf"/>
</dbReference>
<organism evidence="5 6">
    <name type="scientific">Physocladia obscura</name>
    <dbReference type="NCBI Taxonomy" id="109957"/>
    <lineage>
        <taxon>Eukaryota</taxon>
        <taxon>Fungi</taxon>
        <taxon>Fungi incertae sedis</taxon>
        <taxon>Chytridiomycota</taxon>
        <taxon>Chytridiomycota incertae sedis</taxon>
        <taxon>Chytridiomycetes</taxon>
        <taxon>Chytridiales</taxon>
        <taxon>Chytriomycetaceae</taxon>
        <taxon>Physocladia</taxon>
    </lineage>
</organism>
<evidence type="ECO:0000256" key="2">
    <source>
        <dbReference type="PROSITE-ProRule" id="PRU00176"/>
    </source>
</evidence>
<dbReference type="Pfam" id="PF00076">
    <property type="entry name" value="RRM_1"/>
    <property type="match status" value="2"/>
</dbReference>
<dbReference type="EMBL" id="JADGJH010000742">
    <property type="protein sequence ID" value="KAJ3123374.1"/>
    <property type="molecule type" value="Genomic_DNA"/>
</dbReference>
<reference evidence="5" key="1">
    <citation type="submission" date="2020-05" db="EMBL/GenBank/DDBJ databases">
        <title>Phylogenomic resolution of chytrid fungi.</title>
        <authorList>
            <person name="Stajich J.E."/>
            <person name="Amses K."/>
            <person name="Simmons R."/>
            <person name="Seto K."/>
            <person name="Myers J."/>
            <person name="Bonds A."/>
            <person name="Quandt C.A."/>
            <person name="Barry K."/>
            <person name="Liu P."/>
            <person name="Grigoriev I."/>
            <person name="Longcore J.E."/>
            <person name="James T.Y."/>
        </authorList>
    </citation>
    <scope>NUCLEOTIDE SEQUENCE</scope>
    <source>
        <strain evidence="5">JEL0513</strain>
    </source>
</reference>
<dbReference type="PANTHER" id="PTHR48025">
    <property type="entry name" value="OS02G0815200 PROTEIN"/>
    <property type="match status" value="1"/>
</dbReference>
<feature type="region of interest" description="Disordered" evidence="3">
    <location>
        <begin position="110"/>
        <end position="238"/>
    </location>
</feature>
<dbReference type="SMART" id="SM00360">
    <property type="entry name" value="RRM"/>
    <property type="match status" value="2"/>
</dbReference>
<keyword evidence="6" id="KW-1185">Reference proteome</keyword>
<gene>
    <name evidence="5" type="ORF">HK100_011635</name>
</gene>
<dbReference type="InterPro" id="IPR050502">
    <property type="entry name" value="Euk_RNA-bind_prot"/>
</dbReference>
<dbReference type="Gene3D" id="3.30.70.330">
    <property type="match status" value="2"/>
</dbReference>
<evidence type="ECO:0000313" key="5">
    <source>
        <dbReference type="EMBL" id="KAJ3123374.1"/>
    </source>
</evidence>
<dbReference type="PROSITE" id="PS50102">
    <property type="entry name" value="RRM"/>
    <property type="match status" value="2"/>
</dbReference>
<evidence type="ECO:0000259" key="4">
    <source>
        <dbReference type="PROSITE" id="PS50102"/>
    </source>
</evidence>
<evidence type="ECO:0000313" key="6">
    <source>
        <dbReference type="Proteomes" id="UP001211907"/>
    </source>
</evidence>
<dbReference type="Proteomes" id="UP001211907">
    <property type="component" value="Unassembled WGS sequence"/>
</dbReference>
<feature type="compositionally biased region" description="Basic and acidic residues" evidence="3">
    <location>
        <begin position="214"/>
        <end position="225"/>
    </location>
</feature>
<feature type="compositionally biased region" description="Polar residues" evidence="3">
    <location>
        <begin position="136"/>
        <end position="150"/>
    </location>
</feature>
<comment type="caution">
    <text evidence="5">The sequence shown here is derived from an EMBL/GenBank/DDBJ whole genome shotgun (WGS) entry which is preliminary data.</text>
</comment>
<accession>A0AAD5T3G9</accession>
<protein>
    <recommendedName>
        <fullName evidence="4">RRM domain-containing protein</fullName>
    </recommendedName>
</protein>
<dbReference type="PANTHER" id="PTHR48025:SF1">
    <property type="entry name" value="RRM DOMAIN-CONTAINING PROTEIN"/>
    <property type="match status" value="1"/>
</dbReference>
<feature type="compositionally biased region" description="Basic residues" evidence="3">
    <location>
        <begin position="173"/>
        <end position="184"/>
    </location>
</feature>
<evidence type="ECO:0000256" key="1">
    <source>
        <dbReference type="ARBA" id="ARBA00022884"/>
    </source>
</evidence>
<dbReference type="AlphaFoldDB" id="A0AAD5T3G9"/>
<dbReference type="SUPFAM" id="SSF54928">
    <property type="entry name" value="RNA-binding domain, RBD"/>
    <property type="match status" value="2"/>
</dbReference>
<dbReference type="GO" id="GO:0003729">
    <property type="term" value="F:mRNA binding"/>
    <property type="evidence" value="ECO:0007669"/>
    <property type="project" value="TreeGrafter"/>
</dbReference>
<sequence>MSAPEAAQPIVSATSDNINSATAISNEAAPIVPKVFVGNISFRTTEAELVAAFSAVVPGEVIKANVIRKAGRSQGFGFVSFRSDAAVASAVSLMNKTDVGGRIINVDAASSVERPRSNNTGKPRVRKPRARKSDLANVNASSESVTQQAPGSGAEPEISSGDNGNVANGTAAPRKKRVNKKKAKRIDGGETTDDGTNNANFALTVENSDAPADANKDKKQKEKKQPRFPKKKADGPPSKTTLFVANLPFKVDDDALLTIFADFGVVSAKVIRAPGGRSKGFGFIELKDEAEQQKVLKSLEAESLNVDGRDLSVRIAVSLEFNQENVNENDATVPTASV</sequence>
<keyword evidence="1 2" id="KW-0694">RNA-binding</keyword>
<name>A0AAD5T3G9_9FUNG</name>
<dbReference type="InterPro" id="IPR000504">
    <property type="entry name" value="RRM_dom"/>
</dbReference>
<proteinExistence type="predicted"/>
<dbReference type="InterPro" id="IPR035979">
    <property type="entry name" value="RBD_domain_sf"/>
</dbReference>